<dbReference type="RefSeq" id="WP_089108144.1">
    <property type="nucleotide sequence ID" value="NZ_BCMF01000001.1"/>
</dbReference>
<protein>
    <submittedName>
        <fullName evidence="2">AbrB family transcriptional regulator</fullName>
    </submittedName>
</protein>
<proteinExistence type="predicted"/>
<gene>
    <name evidence="2" type="ORF">IWT30_00260</name>
</gene>
<sequence length="86" mass="9877">MKIDKAGRLISKIGSDNRVTIPKQVRKHMNLQNNDTIEWHLEPNGIVEIARKSSDLWNTVNKQASKFGNLSTPEIEWSDDVENNDF</sequence>
<evidence type="ECO:0000313" key="3">
    <source>
        <dbReference type="Proteomes" id="UP000198374"/>
    </source>
</evidence>
<dbReference type="SUPFAM" id="SSF89447">
    <property type="entry name" value="AbrB/MazE/MraZ-like"/>
    <property type="match status" value="1"/>
</dbReference>
<dbReference type="Proteomes" id="UP000198374">
    <property type="component" value="Unassembled WGS sequence"/>
</dbReference>
<dbReference type="Pfam" id="PF04014">
    <property type="entry name" value="MazE_antitoxin"/>
    <property type="match status" value="1"/>
</dbReference>
<dbReference type="OrthoDB" id="9811597at2"/>
<evidence type="ECO:0000313" key="2">
    <source>
        <dbReference type="EMBL" id="GAW98316.1"/>
    </source>
</evidence>
<dbReference type="InterPro" id="IPR007159">
    <property type="entry name" value="SpoVT-AbrB_dom"/>
</dbReference>
<keyword evidence="3" id="KW-1185">Reference proteome</keyword>
<organism evidence="2 3">
    <name type="scientific">Secundilactobacillus mixtipabuli</name>
    <dbReference type="NCBI Taxonomy" id="1435342"/>
    <lineage>
        <taxon>Bacteria</taxon>
        <taxon>Bacillati</taxon>
        <taxon>Bacillota</taxon>
        <taxon>Bacilli</taxon>
        <taxon>Lactobacillales</taxon>
        <taxon>Lactobacillaceae</taxon>
        <taxon>Secundilactobacillus</taxon>
    </lineage>
</organism>
<dbReference type="Gene3D" id="2.10.260.10">
    <property type="match status" value="1"/>
</dbReference>
<comment type="caution">
    <text evidence="2">The sequence shown here is derived from an EMBL/GenBank/DDBJ whole genome shotgun (WGS) entry which is preliminary data.</text>
</comment>
<dbReference type="GO" id="GO:0003677">
    <property type="term" value="F:DNA binding"/>
    <property type="evidence" value="ECO:0007669"/>
    <property type="project" value="InterPro"/>
</dbReference>
<dbReference type="EMBL" id="BCMF01000001">
    <property type="protein sequence ID" value="GAW98316.1"/>
    <property type="molecule type" value="Genomic_DNA"/>
</dbReference>
<dbReference type="AlphaFoldDB" id="A0A1Z5I959"/>
<dbReference type="NCBIfam" id="TIGR01439">
    <property type="entry name" value="lp_hng_hel_AbrB"/>
    <property type="match status" value="1"/>
</dbReference>
<name>A0A1Z5I959_9LACO</name>
<dbReference type="InterPro" id="IPR037914">
    <property type="entry name" value="SpoVT-AbrB_sf"/>
</dbReference>
<feature type="domain" description="SpoVT-AbrB" evidence="1">
    <location>
        <begin position="11"/>
        <end position="57"/>
    </location>
</feature>
<accession>A0A1Z5I959</accession>
<reference evidence="2 3" key="1">
    <citation type="submission" date="2015-11" db="EMBL/GenBank/DDBJ databases">
        <title>Draft genome sequences of new species of the genus Lactobacillus isolated from orchardgrass silage.</title>
        <authorList>
            <person name="Tohno M."/>
            <person name="Tanizawa Y."/>
            <person name="Arita M."/>
        </authorList>
    </citation>
    <scope>NUCLEOTIDE SEQUENCE [LARGE SCALE GENOMIC DNA]</scope>
    <source>
        <strain evidence="2 3">IWT30</strain>
    </source>
</reference>
<dbReference type="SMART" id="SM00966">
    <property type="entry name" value="SpoVT_AbrB"/>
    <property type="match status" value="1"/>
</dbReference>
<evidence type="ECO:0000259" key="1">
    <source>
        <dbReference type="SMART" id="SM00966"/>
    </source>
</evidence>